<dbReference type="PANTHER" id="PTHR44029:SF1">
    <property type="entry name" value="DNAJ HOMOLOG SUBFAMILY C MEMBER 21"/>
    <property type="match status" value="1"/>
</dbReference>
<dbReference type="GO" id="GO:0005737">
    <property type="term" value="C:cytoplasm"/>
    <property type="evidence" value="ECO:0007669"/>
    <property type="project" value="TreeGrafter"/>
</dbReference>
<organism evidence="3 4">
    <name type="scientific">Macrostomum lignano</name>
    <dbReference type="NCBI Taxonomy" id="282301"/>
    <lineage>
        <taxon>Eukaryota</taxon>
        <taxon>Metazoa</taxon>
        <taxon>Spiralia</taxon>
        <taxon>Lophotrochozoa</taxon>
        <taxon>Platyhelminthes</taxon>
        <taxon>Rhabditophora</taxon>
        <taxon>Macrostomorpha</taxon>
        <taxon>Macrostomida</taxon>
        <taxon>Macrostomidae</taxon>
        <taxon>Macrostomum</taxon>
    </lineage>
</organism>
<dbReference type="Pfam" id="PF00226">
    <property type="entry name" value="DnaJ"/>
    <property type="match status" value="1"/>
</dbReference>
<feature type="domain" description="J" evidence="2">
    <location>
        <begin position="79"/>
        <end position="157"/>
    </location>
</feature>
<reference evidence="4" key="1">
    <citation type="submission" date="2016-11" db="UniProtKB">
        <authorList>
            <consortium name="WormBaseParasite"/>
        </authorList>
    </citation>
    <scope>IDENTIFICATION</scope>
</reference>
<evidence type="ECO:0000313" key="4">
    <source>
        <dbReference type="WBParaSite" id="maker-unitig_39577-snap-gene-0.1-mRNA-1"/>
    </source>
</evidence>
<protein>
    <submittedName>
        <fullName evidence="4">J domain-containing protein</fullName>
    </submittedName>
</protein>
<proteinExistence type="predicted"/>
<evidence type="ECO:0000256" key="1">
    <source>
        <dbReference type="SAM" id="MobiDB-lite"/>
    </source>
</evidence>
<dbReference type="SUPFAM" id="SSF46565">
    <property type="entry name" value="Chaperone J-domain"/>
    <property type="match status" value="2"/>
</dbReference>
<feature type="compositionally biased region" description="Pro residues" evidence="1">
    <location>
        <begin position="74"/>
        <end position="89"/>
    </location>
</feature>
<feature type="region of interest" description="Disordered" evidence="1">
    <location>
        <begin position="361"/>
        <end position="380"/>
    </location>
</feature>
<dbReference type="PANTHER" id="PTHR44029">
    <property type="entry name" value="DNAJ HOMOLOG SUBFAMILY C MEMBER 21"/>
    <property type="match status" value="1"/>
</dbReference>
<feature type="compositionally biased region" description="Acidic residues" evidence="1">
    <location>
        <begin position="607"/>
        <end position="626"/>
    </location>
</feature>
<dbReference type="InterPro" id="IPR051964">
    <property type="entry name" value="Chaperone_stress_response"/>
</dbReference>
<dbReference type="Gene3D" id="1.10.287.110">
    <property type="entry name" value="DnaJ domain"/>
    <property type="match status" value="2"/>
</dbReference>
<dbReference type="InterPro" id="IPR036869">
    <property type="entry name" value="J_dom_sf"/>
</dbReference>
<dbReference type="Pfam" id="PF21884">
    <property type="entry name" value="ZUO1-like_ZHD"/>
    <property type="match status" value="1"/>
</dbReference>
<evidence type="ECO:0000313" key="3">
    <source>
        <dbReference type="Proteomes" id="UP000095280"/>
    </source>
</evidence>
<dbReference type="CDD" id="cd06257">
    <property type="entry name" value="DnaJ"/>
    <property type="match status" value="1"/>
</dbReference>
<name>A0A1I8FLB6_9PLAT</name>
<feature type="domain" description="J" evidence="2">
    <location>
        <begin position="332"/>
        <end position="432"/>
    </location>
</feature>
<evidence type="ECO:0000259" key="2">
    <source>
        <dbReference type="PROSITE" id="PS50076"/>
    </source>
</evidence>
<feature type="region of interest" description="Disordered" evidence="1">
    <location>
        <begin position="597"/>
        <end position="626"/>
    </location>
</feature>
<keyword evidence="3" id="KW-1185">Reference proteome</keyword>
<dbReference type="InterPro" id="IPR018253">
    <property type="entry name" value="DnaJ_domain_CS"/>
</dbReference>
<dbReference type="InterPro" id="IPR054076">
    <property type="entry name" value="ZUO1-like_ZHD"/>
</dbReference>
<accession>A0A1I8FLB6</accession>
<dbReference type="InterPro" id="IPR001623">
    <property type="entry name" value="DnaJ_domain"/>
</dbReference>
<feature type="compositionally biased region" description="Basic and acidic residues" evidence="1">
    <location>
        <begin position="49"/>
        <end position="60"/>
    </location>
</feature>
<dbReference type="PROSITE" id="PS50076">
    <property type="entry name" value="DNAJ_2"/>
    <property type="match status" value="2"/>
</dbReference>
<sequence length="626" mass="70041">VQAGERLHTLEDTWVHLVMKNYELEREIADLETAVSKAEAERPLPQTEKSTEPEAARVETAEAAEASDDNDELPPTPPARQSPVPTPPPAWIVRPVKLRFVQLITVRPCDGIRISNRIEPDADSTTAEDTTDQFRQIQRAYEILGDPRTRALYDQHREAILRQRDTQWEPETDSTNPFNYFPPGCYSNYGDGPGGFFDVYGRLFDKLAGELNLTLPAGSSIAAVKSFAYCSAFVKAWDPRVFNWRVQAASQLITGLAEEEGFTSPTLLPNRGGFVSLADAIRSMPRREAHSSTSELTVDAMRDMNAMDSGTGSGLDDLSRTAAHQRAGGVRCYYELLECGAPGHRRHELKKAYRRLALRWHPDKNPRQGGGGHRPLPAGAEGLRDAVRSAGAGLAGTTSTASAILKGGLGRGDAYQEERLDFFTSACYDDYDDGEEGYFTVYARVFSDLAEEERRRLRRRRRTPPDFPEFGRSDSPYDTVVRPFYAHWETFFTRKSYVWVEKYDTREAPNKYARKAMEKENRAAETPPVESATKRFELWVAFVKKRDPRCQARAREVEAKAKAMASAARKAHLETASRYRAPDWARTDDLEAELAKIEAEHGAGASDLDDDGDWEDQEDGGEEGAG</sequence>
<dbReference type="Proteomes" id="UP000095280">
    <property type="component" value="Unplaced"/>
</dbReference>
<feature type="region of interest" description="Disordered" evidence="1">
    <location>
        <begin position="35"/>
        <end position="89"/>
    </location>
</feature>
<dbReference type="WBParaSite" id="maker-unitig_39577-snap-gene-0.1-mRNA-1">
    <property type="protein sequence ID" value="maker-unitig_39577-snap-gene-0.1-mRNA-1"/>
    <property type="gene ID" value="maker-unitig_39577-snap-gene-0.1"/>
</dbReference>
<dbReference type="AlphaFoldDB" id="A0A1I8FLB6"/>
<dbReference type="PROSITE" id="PS00636">
    <property type="entry name" value="DNAJ_1"/>
    <property type="match status" value="1"/>
</dbReference>